<gene>
    <name evidence="2" type="ORF">H9761_19305</name>
</gene>
<dbReference type="Gene3D" id="3.40.47.40">
    <property type="entry name" value="Stage V sporulation protein AD"/>
    <property type="match status" value="1"/>
</dbReference>
<keyword evidence="1" id="KW-0812">Transmembrane</keyword>
<reference evidence="2" key="2">
    <citation type="submission" date="2021-04" db="EMBL/GenBank/DDBJ databases">
        <authorList>
            <person name="Gilroy R."/>
        </authorList>
    </citation>
    <scope>NUCLEOTIDE SEQUENCE</scope>
    <source>
        <strain evidence="2">USAMLcec2-132</strain>
    </source>
</reference>
<dbReference type="Pfam" id="PF07451">
    <property type="entry name" value="SpoVAD"/>
    <property type="match status" value="1"/>
</dbReference>
<comment type="caution">
    <text evidence="2">The sequence shown here is derived from an EMBL/GenBank/DDBJ whole genome shotgun (WGS) entry which is preliminary data.</text>
</comment>
<dbReference type="Proteomes" id="UP000823891">
    <property type="component" value="Unassembled WGS sequence"/>
</dbReference>
<sequence>MNREKRNPILGQQSIVLNEPVYLTESASVVGKKEGEGPLGNLFDLVGEDDLFGCKSWEDAESCLQQQALSLALKKAGWKQEEVRFVFAGDLLGQEIATSFGLEQFDRPLFGLYGACSTCALSLTLASLIIAGGFAERAACVTSSHFASAEKEFRFPLAYGNQRPLSATWTVTGSGAFLLCAHPDAAWPPRAAITGMTPGKIVDFGLKDSMNMGACMAPAAASTIKQHLKDFGKRPEDYDKIITGDLGTVGQTVLLDLLEKEGIDISANHMDCGIEIYDAKEQDTHAGGSGCGCSAVVLSSYILKMLEEGVWKRVLFAPTGALLSKTSFNEGQAVPGISHCLVLESLQEGAGGKKLR</sequence>
<evidence type="ECO:0000313" key="2">
    <source>
        <dbReference type="EMBL" id="HJC25812.1"/>
    </source>
</evidence>
<evidence type="ECO:0000256" key="1">
    <source>
        <dbReference type="SAM" id="Phobius"/>
    </source>
</evidence>
<organism evidence="2 3">
    <name type="scientific">Candidatus Eisenbergiella merdavium</name>
    <dbReference type="NCBI Taxonomy" id="2838551"/>
    <lineage>
        <taxon>Bacteria</taxon>
        <taxon>Bacillati</taxon>
        <taxon>Bacillota</taxon>
        <taxon>Clostridia</taxon>
        <taxon>Lachnospirales</taxon>
        <taxon>Lachnospiraceae</taxon>
        <taxon>Eisenbergiella</taxon>
    </lineage>
</organism>
<dbReference type="SUPFAM" id="SSF53901">
    <property type="entry name" value="Thiolase-like"/>
    <property type="match status" value="1"/>
</dbReference>
<feature type="transmembrane region" description="Helical" evidence="1">
    <location>
        <begin position="110"/>
        <end position="135"/>
    </location>
</feature>
<dbReference type="NCBIfam" id="NF006160">
    <property type="entry name" value="PRK08304.1"/>
    <property type="match status" value="1"/>
</dbReference>
<evidence type="ECO:0000313" key="3">
    <source>
        <dbReference type="Proteomes" id="UP000823891"/>
    </source>
</evidence>
<dbReference type="EMBL" id="DWWS01000072">
    <property type="protein sequence ID" value="HJC25812.1"/>
    <property type="molecule type" value="Genomic_DNA"/>
</dbReference>
<protein>
    <submittedName>
        <fullName evidence="2">Stage V sporulation protein AD</fullName>
    </submittedName>
</protein>
<dbReference type="AlphaFoldDB" id="A0A9D2NJZ2"/>
<reference evidence="2" key="1">
    <citation type="journal article" date="2021" name="PeerJ">
        <title>Extensive microbial diversity within the chicken gut microbiome revealed by metagenomics and culture.</title>
        <authorList>
            <person name="Gilroy R."/>
            <person name="Ravi A."/>
            <person name="Getino M."/>
            <person name="Pursley I."/>
            <person name="Horton D.L."/>
            <person name="Alikhan N.F."/>
            <person name="Baker D."/>
            <person name="Gharbi K."/>
            <person name="Hall N."/>
            <person name="Watson M."/>
            <person name="Adriaenssens E.M."/>
            <person name="Foster-Nyarko E."/>
            <person name="Jarju S."/>
            <person name="Secka A."/>
            <person name="Antonio M."/>
            <person name="Oren A."/>
            <person name="Chaudhuri R.R."/>
            <person name="La Ragione R."/>
            <person name="Hildebrand F."/>
            <person name="Pallen M.J."/>
        </authorList>
    </citation>
    <scope>NUCLEOTIDE SEQUENCE</scope>
    <source>
        <strain evidence="2">USAMLcec2-132</strain>
    </source>
</reference>
<dbReference type="GO" id="GO:0016746">
    <property type="term" value="F:acyltransferase activity"/>
    <property type="evidence" value="ECO:0007669"/>
    <property type="project" value="InterPro"/>
</dbReference>
<accession>A0A9D2NJZ2</accession>
<dbReference type="InterPro" id="IPR038369">
    <property type="entry name" value="SpoVAD_sf"/>
</dbReference>
<keyword evidence="1" id="KW-0472">Membrane</keyword>
<proteinExistence type="predicted"/>
<dbReference type="InterPro" id="IPR016039">
    <property type="entry name" value="Thiolase-like"/>
</dbReference>
<dbReference type="PIRSF" id="PIRSF011570">
    <property type="entry name" value="SpoVAD"/>
    <property type="match status" value="1"/>
</dbReference>
<keyword evidence="1" id="KW-1133">Transmembrane helix</keyword>
<name>A0A9D2NJZ2_9FIRM</name>
<dbReference type="InterPro" id="IPR010894">
    <property type="entry name" value="SpoVAD"/>
</dbReference>